<dbReference type="STRING" id="650164.K5WKA3"/>
<dbReference type="GO" id="GO:0005829">
    <property type="term" value="C:cytosol"/>
    <property type="evidence" value="ECO:0007669"/>
    <property type="project" value="TreeGrafter"/>
</dbReference>
<dbReference type="InterPro" id="IPR023210">
    <property type="entry name" value="NADP_OxRdtase_dom"/>
</dbReference>
<dbReference type="Pfam" id="PF00248">
    <property type="entry name" value="Aldo_ket_red"/>
    <property type="match status" value="1"/>
</dbReference>
<dbReference type="CDD" id="cd19164">
    <property type="entry name" value="AKR_ARA2"/>
    <property type="match status" value="1"/>
</dbReference>
<dbReference type="Gene3D" id="3.20.20.100">
    <property type="entry name" value="NADP-dependent oxidoreductase domain"/>
    <property type="match status" value="1"/>
</dbReference>
<dbReference type="PANTHER" id="PTHR42686:SF1">
    <property type="entry name" value="GH17980P-RELATED"/>
    <property type="match status" value="1"/>
</dbReference>
<organism evidence="3 4">
    <name type="scientific">Phanerochaete carnosa (strain HHB-10118-sp)</name>
    <name type="common">White-rot fungus</name>
    <name type="synonym">Peniophora carnosa</name>
    <dbReference type="NCBI Taxonomy" id="650164"/>
    <lineage>
        <taxon>Eukaryota</taxon>
        <taxon>Fungi</taxon>
        <taxon>Dikarya</taxon>
        <taxon>Basidiomycota</taxon>
        <taxon>Agaricomycotina</taxon>
        <taxon>Agaricomycetes</taxon>
        <taxon>Polyporales</taxon>
        <taxon>Phanerochaetaceae</taxon>
        <taxon>Phanerochaete</taxon>
    </lineage>
</organism>
<dbReference type="InterPro" id="IPR036812">
    <property type="entry name" value="NAD(P)_OxRdtase_dom_sf"/>
</dbReference>
<dbReference type="KEGG" id="pco:PHACADRAFT_170169"/>
<evidence type="ECO:0000313" key="3">
    <source>
        <dbReference type="EMBL" id="EKM59584.1"/>
    </source>
</evidence>
<dbReference type="Proteomes" id="UP000008370">
    <property type="component" value="Unassembled WGS sequence"/>
</dbReference>
<name>K5WKA3_PHACS</name>
<proteinExistence type="predicted"/>
<dbReference type="OrthoDB" id="5286008at2759"/>
<dbReference type="GO" id="GO:0045290">
    <property type="term" value="F:D-arabinose 1-dehydrogenase [NAD(P)+] activity"/>
    <property type="evidence" value="ECO:0007669"/>
    <property type="project" value="InterPro"/>
</dbReference>
<dbReference type="InterPro" id="IPR020471">
    <property type="entry name" value="AKR"/>
</dbReference>
<evidence type="ECO:0000256" key="1">
    <source>
        <dbReference type="SAM" id="MobiDB-lite"/>
    </source>
</evidence>
<keyword evidence="4" id="KW-1185">Reference proteome</keyword>
<accession>K5WKA3</accession>
<feature type="region of interest" description="Disordered" evidence="1">
    <location>
        <begin position="1"/>
        <end position="22"/>
    </location>
</feature>
<dbReference type="AlphaFoldDB" id="K5WKA3"/>
<dbReference type="InParanoid" id="K5WKA3"/>
<dbReference type="PANTHER" id="PTHR42686">
    <property type="entry name" value="GH17980P-RELATED"/>
    <property type="match status" value="1"/>
</dbReference>
<dbReference type="GO" id="GO:0070485">
    <property type="term" value="P:dehydro-D-arabinono-1,4-lactone biosynthetic process"/>
    <property type="evidence" value="ECO:0007669"/>
    <property type="project" value="TreeGrafter"/>
</dbReference>
<dbReference type="RefSeq" id="XP_007392142.1">
    <property type="nucleotide sequence ID" value="XM_007392080.1"/>
</dbReference>
<dbReference type="SUPFAM" id="SSF51430">
    <property type="entry name" value="NAD(P)-linked oxidoreductase"/>
    <property type="match status" value="1"/>
</dbReference>
<dbReference type="InterPro" id="IPR044480">
    <property type="entry name" value="Ara2-like"/>
</dbReference>
<reference evidence="3 4" key="1">
    <citation type="journal article" date="2012" name="BMC Genomics">
        <title>Comparative genomics of the white-rot fungi, Phanerochaete carnosa and P. chrysosporium, to elucidate the genetic basis of the distinct wood types they colonize.</title>
        <authorList>
            <person name="Suzuki H."/>
            <person name="MacDonald J."/>
            <person name="Syed K."/>
            <person name="Salamov A."/>
            <person name="Hori C."/>
            <person name="Aerts A."/>
            <person name="Henrissat B."/>
            <person name="Wiebenga A."/>
            <person name="vanKuyk P.A."/>
            <person name="Barry K."/>
            <person name="Lindquist E."/>
            <person name="LaButti K."/>
            <person name="Lapidus A."/>
            <person name="Lucas S."/>
            <person name="Coutinho P."/>
            <person name="Gong Y."/>
            <person name="Samejima M."/>
            <person name="Mahadevan R."/>
            <person name="Abou-Zaid M."/>
            <person name="de Vries R.P."/>
            <person name="Igarashi K."/>
            <person name="Yadav J.S."/>
            <person name="Grigoriev I.V."/>
            <person name="Master E.R."/>
        </authorList>
    </citation>
    <scope>NUCLEOTIDE SEQUENCE [LARGE SCALE GENOMIC DNA]</scope>
    <source>
        <strain evidence="3 4">HHB-10118-sp</strain>
    </source>
</reference>
<feature type="domain" description="NADP-dependent oxidoreductase" evidence="2">
    <location>
        <begin position="47"/>
        <end position="365"/>
    </location>
</feature>
<gene>
    <name evidence="3" type="ORF">PHACADRAFT_170169</name>
</gene>
<protein>
    <recommendedName>
        <fullName evidence="2">NADP-dependent oxidoreductase domain-containing protein</fullName>
    </recommendedName>
</protein>
<sequence>MVAPLDSPQPVFKVPSLDDVPDNEDDVPLPGISFVLQSDADTLKLPEIVFGAATFHTVYNSTDYILSAAPLRTVRLALRYGIRAFDTSAYYGPSEIILGATLKALEIEFPRQSYQLMTKCGRYGLTSDQFDYSPQTIRKSVQRSLARLHTTYLDTVYLHDVEFVCSNPPSAGTHSVALTNEAATYGLAPGDEGRILGEGDQKVLDAVVELRKMKQEGLINNIGITGYPLPVLLRLAILVLHITGEPLDVLLSYSHLNLQNDTFALYVAELRERAKVKQLLTASPLNMGLLTPTPPSWHPAPPGLREATSKAHSISVANGWERGLPNIALLFAYRKAKELELPTVVGLSNPREVHETMKVWRELNSETGDVAKKRRAVEALAVDQLSTFQGWSWASP</sequence>
<dbReference type="EMBL" id="JH930469">
    <property type="protein sequence ID" value="EKM59584.1"/>
    <property type="molecule type" value="Genomic_DNA"/>
</dbReference>
<dbReference type="HOGENOM" id="CLU_023205_7_2_1"/>
<dbReference type="GeneID" id="18909498"/>
<evidence type="ECO:0000259" key="2">
    <source>
        <dbReference type="Pfam" id="PF00248"/>
    </source>
</evidence>
<evidence type="ECO:0000313" key="4">
    <source>
        <dbReference type="Proteomes" id="UP000008370"/>
    </source>
</evidence>